<feature type="chain" id="PRO_5037014398" description="Outer membrane protein beta-barrel domain-containing protein" evidence="1">
    <location>
        <begin position="22"/>
        <end position="254"/>
    </location>
</feature>
<gene>
    <name evidence="2" type="ORF">J2I48_02120</name>
</gene>
<evidence type="ECO:0000313" key="2">
    <source>
        <dbReference type="EMBL" id="MBO0929765.1"/>
    </source>
</evidence>
<evidence type="ECO:0000313" key="3">
    <source>
        <dbReference type="Proteomes" id="UP000664795"/>
    </source>
</evidence>
<evidence type="ECO:0008006" key="4">
    <source>
        <dbReference type="Google" id="ProtNLM"/>
    </source>
</evidence>
<dbReference type="EMBL" id="JAFMYU010000001">
    <property type="protein sequence ID" value="MBO0929765.1"/>
    <property type="molecule type" value="Genomic_DNA"/>
</dbReference>
<dbReference type="RefSeq" id="WP_207333714.1">
    <property type="nucleotide sequence ID" value="NZ_JAFMYU010000001.1"/>
</dbReference>
<reference evidence="2 3" key="1">
    <citation type="submission" date="2021-03" db="EMBL/GenBank/DDBJ databases">
        <title>Fibrella sp. HMF5036 genome sequencing and assembly.</title>
        <authorList>
            <person name="Kang H."/>
            <person name="Kim H."/>
            <person name="Bae S."/>
            <person name="Joh K."/>
        </authorList>
    </citation>
    <scope>NUCLEOTIDE SEQUENCE [LARGE SCALE GENOMIC DNA]</scope>
    <source>
        <strain evidence="2 3">HMF5036</strain>
    </source>
</reference>
<proteinExistence type="predicted"/>
<dbReference type="Proteomes" id="UP000664795">
    <property type="component" value="Unassembled WGS sequence"/>
</dbReference>
<protein>
    <recommendedName>
        <fullName evidence="4">Outer membrane protein beta-barrel domain-containing protein</fullName>
    </recommendedName>
</protein>
<keyword evidence="3" id="KW-1185">Reference proteome</keyword>
<keyword evidence="1" id="KW-0732">Signal</keyword>
<sequence>MYRLCLILLLLAAAHSSWAQKAFIFNSQQKNGFVSVSLGTSQPLGNFGNRTTDAEENGLALRGQTWSVMAGYRLAGPLGLMGRYEETQNGYDAAAMVNAYIKSPGDNLQASTPAGKSGRWQSRSLMAGPFITIPLGRFALDLRALAGQAWATCPETCVQGKINQTETLIRTDNREAKALASGAGMSLRFRVSPTVAVHVNGDYSSARFTFANVPLESRYGNLTQQLTYNSQKTLTTATLSAGLTIQFRARNRVF</sequence>
<name>A0A939G2A0_9BACT</name>
<comment type="caution">
    <text evidence="2">The sequence shown here is derived from an EMBL/GenBank/DDBJ whole genome shotgun (WGS) entry which is preliminary data.</text>
</comment>
<dbReference type="AlphaFoldDB" id="A0A939G2A0"/>
<feature type="signal peptide" evidence="1">
    <location>
        <begin position="1"/>
        <end position="21"/>
    </location>
</feature>
<accession>A0A939G2A0</accession>
<evidence type="ECO:0000256" key="1">
    <source>
        <dbReference type="SAM" id="SignalP"/>
    </source>
</evidence>
<organism evidence="2 3">
    <name type="scientific">Fibrella aquatilis</name>
    <dbReference type="NCBI Taxonomy" id="2817059"/>
    <lineage>
        <taxon>Bacteria</taxon>
        <taxon>Pseudomonadati</taxon>
        <taxon>Bacteroidota</taxon>
        <taxon>Cytophagia</taxon>
        <taxon>Cytophagales</taxon>
        <taxon>Spirosomataceae</taxon>
        <taxon>Fibrella</taxon>
    </lineage>
</organism>